<dbReference type="eggNOG" id="COG2070">
    <property type="taxonomic scope" value="Bacteria"/>
</dbReference>
<keyword evidence="4" id="KW-0288">FMN</keyword>
<dbReference type="PANTHER" id="PTHR32332">
    <property type="entry name" value="2-NITROPROPANE DIOXYGENASE"/>
    <property type="match status" value="1"/>
</dbReference>
<evidence type="ECO:0000256" key="4">
    <source>
        <dbReference type="ARBA" id="ARBA00022643"/>
    </source>
</evidence>
<sequence length="309" mass="32630">MSITQLLHIKYPIMQGAMAQIAKAPLVAAVSNAGGLGIIASGGMSAEELRAEIRKTKELTDKPFGVNLMLMMTNIAELTTVIIEEDVKVVTTGAGTPKTYMPIWKEAGIIVIPVVPSVMIARKMEQLGADAVVAEGTEAGGHVGETTTMALLPQVVDAVSIPVIAAGGIGDGRGIAAAFALGAQGVQIGTRFLATDECPVHENFKLACLKAKDRDTVVTGRRNGAPVRSIKNKMIKEYQRLEDENVDRDVLEELTLGSLRKAVQEGDTENGSVMAGQITGLINEIKPVDALIQEMMAQATTTASQLAIK</sequence>
<name>A0A099W6A6_9LIST</name>
<proteinExistence type="predicted"/>
<dbReference type="STRING" id="1552123.EP57_10540"/>
<protein>
    <recommendedName>
        <fullName evidence="2">Probable nitronate monooxygenase</fullName>
    </recommendedName>
</protein>
<dbReference type="GO" id="GO:0018580">
    <property type="term" value="F:nitronate monooxygenase activity"/>
    <property type="evidence" value="ECO:0007669"/>
    <property type="project" value="InterPro"/>
</dbReference>
<dbReference type="OrthoDB" id="9778912at2"/>
<evidence type="ECO:0000256" key="1">
    <source>
        <dbReference type="ARBA" id="ARBA00003535"/>
    </source>
</evidence>
<keyword evidence="5" id="KW-0560">Oxidoreductase</keyword>
<keyword evidence="7" id="KW-1185">Reference proteome</keyword>
<dbReference type="GO" id="GO:0051213">
    <property type="term" value="F:dioxygenase activity"/>
    <property type="evidence" value="ECO:0007669"/>
    <property type="project" value="UniProtKB-KW"/>
</dbReference>
<dbReference type="Gene3D" id="3.20.20.70">
    <property type="entry name" value="Aldolase class I"/>
    <property type="match status" value="1"/>
</dbReference>
<keyword evidence="3" id="KW-0285">Flavoprotein</keyword>
<comment type="caution">
    <text evidence="6">The sequence shown here is derived from an EMBL/GenBank/DDBJ whole genome shotgun (WGS) entry which is preliminary data.</text>
</comment>
<keyword evidence="6" id="KW-0223">Dioxygenase</keyword>
<organism evidence="6 7">
    <name type="scientific">Listeria booriae</name>
    <dbReference type="NCBI Taxonomy" id="1552123"/>
    <lineage>
        <taxon>Bacteria</taxon>
        <taxon>Bacillati</taxon>
        <taxon>Bacillota</taxon>
        <taxon>Bacilli</taxon>
        <taxon>Bacillales</taxon>
        <taxon>Listeriaceae</taxon>
        <taxon>Listeria</taxon>
    </lineage>
</organism>
<evidence type="ECO:0000313" key="6">
    <source>
        <dbReference type="EMBL" id="KGL40331.1"/>
    </source>
</evidence>
<dbReference type="RefSeq" id="WP_036086763.1">
    <property type="nucleotide sequence ID" value="NZ_CBCSHQ010000002.1"/>
</dbReference>
<accession>A0A099W6A6</accession>
<evidence type="ECO:0000256" key="5">
    <source>
        <dbReference type="ARBA" id="ARBA00023002"/>
    </source>
</evidence>
<dbReference type="Proteomes" id="UP000029844">
    <property type="component" value="Unassembled WGS sequence"/>
</dbReference>
<dbReference type="Pfam" id="PF03060">
    <property type="entry name" value="NMO"/>
    <property type="match status" value="2"/>
</dbReference>
<dbReference type="InterPro" id="IPR004136">
    <property type="entry name" value="NMO"/>
</dbReference>
<reference evidence="6 7" key="1">
    <citation type="submission" date="2014-05" db="EMBL/GenBank/DDBJ databases">
        <title>Novel Listeriaceae from food processing environments.</title>
        <authorList>
            <person name="den Bakker H.C."/>
        </authorList>
    </citation>
    <scope>NUCLEOTIDE SEQUENCE [LARGE SCALE GENOMIC DNA]</scope>
    <source>
        <strain evidence="6 7">FSL A5-0281</strain>
    </source>
</reference>
<evidence type="ECO:0000256" key="3">
    <source>
        <dbReference type="ARBA" id="ARBA00022630"/>
    </source>
</evidence>
<dbReference type="AlphaFoldDB" id="A0A099W6A6"/>
<evidence type="ECO:0000256" key="2">
    <source>
        <dbReference type="ARBA" id="ARBA00013457"/>
    </source>
</evidence>
<dbReference type="CDD" id="cd04730">
    <property type="entry name" value="NPD_like"/>
    <property type="match status" value="1"/>
</dbReference>
<dbReference type="InterPro" id="IPR013785">
    <property type="entry name" value="Aldolase_TIM"/>
</dbReference>
<comment type="function">
    <text evidence="1">Nitronate monooxygenase that uses molecular oxygen to catalyze the oxidative denitrification of alkyl nitronates. Acts on propionate 3-nitronate (P3N), the presumed physiological substrate. Probably functions in the detoxification of P3N, a metabolic poison produced by plants and fungi as a defense mechanism.</text>
</comment>
<dbReference type="SUPFAM" id="SSF51412">
    <property type="entry name" value="Inosine monophosphate dehydrogenase (IMPDH)"/>
    <property type="match status" value="1"/>
</dbReference>
<dbReference type="PANTHER" id="PTHR32332:SF20">
    <property type="entry name" value="2-NITROPROPANE DIOXYGENASE-LIKE PROTEIN"/>
    <property type="match status" value="1"/>
</dbReference>
<dbReference type="GeneID" id="58717806"/>
<gene>
    <name evidence="6" type="ORF">EP57_10540</name>
</gene>
<evidence type="ECO:0000313" key="7">
    <source>
        <dbReference type="Proteomes" id="UP000029844"/>
    </source>
</evidence>
<dbReference type="EMBL" id="JNFA01000024">
    <property type="protein sequence ID" value="KGL40331.1"/>
    <property type="molecule type" value="Genomic_DNA"/>
</dbReference>